<evidence type="ECO:0000256" key="8">
    <source>
        <dbReference type="ARBA" id="ARBA00022989"/>
    </source>
</evidence>
<evidence type="ECO:0000256" key="4">
    <source>
        <dbReference type="ARBA" id="ARBA00016962"/>
    </source>
</evidence>
<keyword evidence="8 11" id="KW-1133">Transmembrane helix</keyword>
<keyword evidence="14" id="KW-1185">Reference proteome</keyword>
<accession>A0ABS2P9W2</accession>
<comment type="function">
    <text evidence="10">Part of the ABC transporter complex hrt involved in hemin import. Responsible for the translocation of the substrate across the membrane.</text>
</comment>
<dbReference type="Pfam" id="PF02687">
    <property type="entry name" value="FtsX"/>
    <property type="match status" value="1"/>
</dbReference>
<comment type="similarity">
    <text evidence="2">Belongs to the ABC-4 integral membrane protein family. HrtB subfamily.</text>
</comment>
<dbReference type="InterPro" id="IPR051125">
    <property type="entry name" value="ABC-4/HrtB_transporter"/>
</dbReference>
<comment type="caution">
    <text evidence="13">The sequence shown here is derived from an EMBL/GenBank/DDBJ whole genome shotgun (WGS) entry which is preliminary data.</text>
</comment>
<feature type="transmembrane region" description="Helical" evidence="11">
    <location>
        <begin position="277"/>
        <end position="300"/>
    </location>
</feature>
<evidence type="ECO:0000256" key="2">
    <source>
        <dbReference type="ARBA" id="ARBA00008697"/>
    </source>
</evidence>
<evidence type="ECO:0000256" key="7">
    <source>
        <dbReference type="ARBA" id="ARBA00022692"/>
    </source>
</evidence>
<evidence type="ECO:0000256" key="9">
    <source>
        <dbReference type="ARBA" id="ARBA00023136"/>
    </source>
</evidence>
<dbReference type="RefSeq" id="WP_204696190.1">
    <property type="nucleotide sequence ID" value="NZ_JAFBEC010000003.1"/>
</dbReference>
<name>A0ABS2P9W2_9BACL</name>
<evidence type="ECO:0000256" key="10">
    <source>
        <dbReference type="ARBA" id="ARBA00024973"/>
    </source>
</evidence>
<evidence type="ECO:0000256" key="11">
    <source>
        <dbReference type="SAM" id="Phobius"/>
    </source>
</evidence>
<gene>
    <name evidence="13" type="ORF">JOD17_001192</name>
</gene>
<keyword evidence="6" id="KW-1003">Cell membrane</keyword>
<keyword evidence="9 11" id="KW-0472">Membrane</keyword>
<keyword evidence="5" id="KW-0813">Transport</keyword>
<keyword evidence="7 11" id="KW-0812">Transmembrane</keyword>
<dbReference type="PANTHER" id="PTHR43738:SF1">
    <property type="entry name" value="HEMIN TRANSPORT SYSTEM PERMEASE PROTEIN HRTB-RELATED"/>
    <property type="match status" value="1"/>
</dbReference>
<dbReference type="EMBL" id="JAFBEC010000003">
    <property type="protein sequence ID" value="MBM7632099.1"/>
    <property type="molecule type" value="Genomic_DNA"/>
</dbReference>
<feature type="transmembrane region" description="Helical" evidence="11">
    <location>
        <begin position="320"/>
        <end position="341"/>
    </location>
</feature>
<evidence type="ECO:0000259" key="12">
    <source>
        <dbReference type="Pfam" id="PF02687"/>
    </source>
</evidence>
<organism evidence="13 14">
    <name type="scientific">Geomicrobium sediminis</name>
    <dbReference type="NCBI Taxonomy" id="1347788"/>
    <lineage>
        <taxon>Bacteria</taxon>
        <taxon>Bacillati</taxon>
        <taxon>Bacillota</taxon>
        <taxon>Bacilli</taxon>
        <taxon>Bacillales</taxon>
        <taxon>Geomicrobium</taxon>
    </lineage>
</organism>
<dbReference type="InterPro" id="IPR003838">
    <property type="entry name" value="ABC3_permease_C"/>
</dbReference>
<evidence type="ECO:0000256" key="3">
    <source>
        <dbReference type="ARBA" id="ARBA00011131"/>
    </source>
</evidence>
<feature type="transmembrane region" description="Helical" evidence="11">
    <location>
        <begin position="235"/>
        <end position="257"/>
    </location>
</feature>
<comment type="subcellular location">
    <subcellularLocation>
        <location evidence="1">Cell membrane</location>
        <topology evidence="1">Multi-pass membrane protein</topology>
    </subcellularLocation>
</comment>
<evidence type="ECO:0000256" key="5">
    <source>
        <dbReference type="ARBA" id="ARBA00022448"/>
    </source>
</evidence>
<feature type="domain" description="ABC3 transporter permease C-terminal" evidence="12">
    <location>
        <begin position="237"/>
        <end position="346"/>
    </location>
</feature>
<feature type="transmembrane region" description="Helical" evidence="11">
    <location>
        <begin position="15"/>
        <end position="36"/>
    </location>
</feature>
<dbReference type="Proteomes" id="UP000741863">
    <property type="component" value="Unassembled WGS sequence"/>
</dbReference>
<protein>
    <recommendedName>
        <fullName evidence="4">Putative hemin transport system permease protein HrtB</fullName>
    </recommendedName>
</protein>
<dbReference type="PANTHER" id="PTHR43738">
    <property type="entry name" value="ABC TRANSPORTER, MEMBRANE PROTEIN"/>
    <property type="match status" value="1"/>
</dbReference>
<evidence type="ECO:0000313" key="13">
    <source>
        <dbReference type="EMBL" id="MBM7632099.1"/>
    </source>
</evidence>
<sequence length="356" mass="38504">MFLALKELRYEKTRYALVAGIMFLISFLVLFVSGLAQGLAFNNASSLETMNVDHFVLDEEAEHQLTRSLVSDEDQQVIEDGEVDATPFGLHMTMLIREEASNVDVAMMSVDFNSPIAPTIIEGQTPSEGQTLIHESIQEEGIEIGDVVTDNASDMEFEVSGFTEDQTFSHAPIMHVHEEDWREMRDGEFIVSTIAIHGGEEEAAQVGEQLTDSEVITLDEALAGIPGYSAEQGSLTMMIVFLYIIAAFVLAAFFYVITIQKLNQFGIMKAIGSPVSVLAKSLLVQVMILSAVSLTLAIVVTLGASQIMPEGLPFQLTGTMVAISAGLFLLTAIVGSLLSLYKVAKVDALEAIGGAK</sequence>
<comment type="subunit">
    <text evidence="3">The complex is composed of two ATP-binding proteins (HrtA), two transmembrane proteins (HrtB) and a solute-binding protein.</text>
</comment>
<reference evidence="13 14" key="1">
    <citation type="submission" date="2021-01" db="EMBL/GenBank/DDBJ databases">
        <title>Genomic Encyclopedia of Type Strains, Phase IV (KMG-IV): sequencing the most valuable type-strain genomes for metagenomic binning, comparative biology and taxonomic classification.</title>
        <authorList>
            <person name="Goeker M."/>
        </authorList>
    </citation>
    <scope>NUCLEOTIDE SEQUENCE [LARGE SCALE GENOMIC DNA]</scope>
    <source>
        <strain evidence="13 14">DSM 25540</strain>
    </source>
</reference>
<evidence type="ECO:0000256" key="6">
    <source>
        <dbReference type="ARBA" id="ARBA00022475"/>
    </source>
</evidence>
<evidence type="ECO:0000313" key="14">
    <source>
        <dbReference type="Proteomes" id="UP000741863"/>
    </source>
</evidence>
<evidence type="ECO:0000256" key="1">
    <source>
        <dbReference type="ARBA" id="ARBA00004651"/>
    </source>
</evidence>
<proteinExistence type="inferred from homology"/>